<dbReference type="AlphaFoldDB" id="A0AAV6JIQ1"/>
<sequence>MKPDYQKSHKRGKVGYMVLWLVCEREGGGFKQRRRIEGTNGLSNLDLLLLALARLGIRRMCSKSERGTWLTGSCKRYNVRYPAMYASKSIRKDVKLFNCSQKTKANASVCGFGLQRFEQVESPKFEFNVIWLKLPSFFTSSREIWRRSFQKDHGLLRQPLQTMKNSRVHYICFSISNFESFVQTLEVRQETNWTKGKISITYEAKLTTILRIPPSLVD</sequence>
<evidence type="ECO:0000313" key="1">
    <source>
        <dbReference type="EMBL" id="KAG5540942.1"/>
    </source>
</evidence>
<accession>A0AAV6JIQ1</accession>
<proteinExistence type="predicted"/>
<gene>
    <name evidence="1" type="ORF">RHGRI_020988</name>
</gene>
<comment type="caution">
    <text evidence="1">The sequence shown here is derived from an EMBL/GenBank/DDBJ whole genome shotgun (WGS) entry which is preliminary data.</text>
</comment>
<organism evidence="1 2">
    <name type="scientific">Rhododendron griersonianum</name>
    <dbReference type="NCBI Taxonomy" id="479676"/>
    <lineage>
        <taxon>Eukaryota</taxon>
        <taxon>Viridiplantae</taxon>
        <taxon>Streptophyta</taxon>
        <taxon>Embryophyta</taxon>
        <taxon>Tracheophyta</taxon>
        <taxon>Spermatophyta</taxon>
        <taxon>Magnoliopsida</taxon>
        <taxon>eudicotyledons</taxon>
        <taxon>Gunneridae</taxon>
        <taxon>Pentapetalae</taxon>
        <taxon>asterids</taxon>
        <taxon>Ericales</taxon>
        <taxon>Ericaceae</taxon>
        <taxon>Ericoideae</taxon>
        <taxon>Rhodoreae</taxon>
        <taxon>Rhododendron</taxon>
    </lineage>
</organism>
<keyword evidence="2" id="KW-1185">Reference proteome</keyword>
<evidence type="ECO:0000313" key="2">
    <source>
        <dbReference type="Proteomes" id="UP000823749"/>
    </source>
</evidence>
<dbReference type="EMBL" id="JACTNZ010000007">
    <property type="protein sequence ID" value="KAG5540942.1"/>
    <property type="molecule type" value="Genomic_DNA"/>
</dbReference>
<protein>
    <submittedName>
        <fullName evidence="1">Uncharacterized protein</fullName>
    </submittedName>
</protein>
<dbReference type="Proteomes" id="UP000823749">
    <property type="component" value="Chromosome 7"/>
</dbReference>
<name>A0AAV6JIQ1_9ERIC</name>
<reference evidence="1" key="1">
    <citation type="submission" date="2020-08" db="EMBL/GenBank/DDBJ databases">
        <title>Plant Genome Project.</title>
        <authorList>
            <person name="Zhang R.-G."/>
        </authorList>
    </citation>
    <scope>NUCLEOTIDE SEQUENCE</scope>
    <source>
        <strain evidence="1">WSP0</strain>
        <tissue evidence="1">Leaf</tissue>
    </source>
</reference>